<evidence type="ECO:0000256" key="7">
    <source>
        <dbReference type="RuleBase" id="RU363032"/>
    </source>
</evidence>
<protein>
    <submittedName>
        <fullName evidence="9">Carbohydrate ABC transporter permease</fullName>
    </submittedName>
</protein>
<feature type="transmembrane region" description="Helical" evidence="7">
    <location>
        <begin position="109"/>
        <end position="129"/>
    </location>
</feature>
<dbReference type="Pfam" id="PF00528">
    <property type="entry name" value="BPD_transp_1"/>
    <property type="match status" value="1"/>
</dbReference>
<evidence type="ECO:0000256" key="2">
    <source>
        <dbReference type="ARBA" id="ARBA00022448"/>
    </source>
</evidence>
<dbReference type="PANTHER" id="PTHR43744:SF9">
    <property type="entry name" value="POLYGALACTURONAN_RHAMNOGALACTURONAN TRANSPORT SYSTEM PERMEASE PROTEIN YTCP"/>
    <property type="match status" value="1"/>
</dbReference>
<comment type="similarity">
    <text evidence="7">Belongs to the binding-protein-dependent transport system permease family.</text>
</comment>
<comment type="subcellular location">
    <subcellularLocation>
        <location evidence="1 7">Cell membrane</location>
        <topology evidence="1 7">Multi-pass membrane protein</topology>
    </subcellularLocation>
</comment>
<dbReference type="AlphaFoldDB" id="A0A927BUJ4"/>
<evidence type="ECO:0000256" key="1">
    <source>
        <dbReference type="ARBA" id="ARBA00004651"/>
    </source>
</evidence>
<dbReference type="GO" id="GO:0055085">
    <property type="term" value="P:transmembrane transport"/>
    <property type="evidence" value="ECO:0007669"/>
    <property type="project" value="InterPro"/>
</dbReference>
<dbReference type="GO" id="GO:0005886">
    <property type="term" value="C:plasma membrane"/>
    <property type="evidence" value="ECO:0007669"/>
    <property type="project" value="UniProtKB-SubCell"/>
</dbReference>
<evidence type="ECO:0000256" key="3">
    <source>
        <dbReference type="ARBA" id="ARBA00022475"/>
    </source>
</evidence>
<organism evidence="9 10">
    <name type="scientific">Paenibacillus sabuli</name>
    <dbReference type="NCBI Taxonomy" id="2772509"/>
    <lineage>
        <taxon>Bacteria</taxon>
        <taxon>Bacillati</taxon>
        <taxon>Bacillota</taxon>
        <taxon>Bacilli</taxon>
        <taxon>Bacillales</taxon>
        <taxon>Paenibacillaceae</taxon>
        <taxon>Paenibacillus</taxon>
    </lineage>
</organism>
<feature type="transmembrane region" description="Helical" evidence="7">
    <location>
        <begin position="182"/>
        <end position="204"/>
    </location>
</feature>
<dbReference type="PANTHER" id="PTHR43744">
    <property type="entry name" value="ABC TRANSPORTER PERMEASE PROTEIN MG189-RELATED-RELATED"/>
    <property type="match status" value="1"/>
</dbReference>
<dbReference type="InterPro" id="IPR035906">
    <property type="entry name" value="MetI-like_sf"/>
</dbReference>
<dbReference type="Gene3D" id="1.10.3720.10">
    <property type="entry name" value="MetI-like"/>
    <property type="match status" value="1"/>
</dbReference>
<sequence>MITKSRGEKFFDVLLYVVLACSVVMIFYPFLHVLSISFSDRGEALRAGFHFYPRSVSLEAYAQILDATSLWRAYGNTLFRMVLGTAAALTVTILAAYPLSKSYFPLKRMFLLLILFTMLFEGGIIPTYLLLKELDILNTRGVYIVLHMANAFHVLVMITFFRSIPRELEEAARIDGASELKTLYRVILPLTIPVVATIGLWNLVAHLNMFMDNLLYVTDRSKFVLQQILQEILIEDRQDSFADIALSEEPPTPESLKMASIIVSITPMLLLYPFMLRYFEKGVMVGSVKG</sequence>
<keyword evidence="4 7" id="KW-0812">Transmembrane</keyword>
<keyword evidence="2 7" id="KW-0813">Transport</keyword>
<feature type="transmembrane region" description="Helical" evidence="7">
    <location>
        <begin position="78"/>
        <end position="97"/>
    </location>
</feature>
<dbReference type="Proteomes" id="UP000621560">
    <property type="component" value="Unassembled WGS sequence"/>
</dbReference>
<feature type="transmembrane region" description="Helical" evidence="7">
    <location>
        <begin position="141"/>
        <end position="161"/>
    </location>
</feature>
<dbReference type="SUPFAM" id="SSF161098">
    <property type="entry name" value="MetI-like"/>
    <property type="match status" value="1"/>
</dbReference>
<keyword evidence="10" id="KW-1185">Reference proteome</keyword>
<dbReference type="InterPro" id="IPR000515">
    <property type="entry name" value="MetI-like"/>
</dbReference>
<evidence type="ECO:0000256" key="4">
    <source>
        <dbReference type="ARBA" id="ARBA00022692"/>
    </source>
</evidence>
<accession>A0A927BUJ4</accession>
<feature type="transmembrane region" description="Helical" evidence="7">
    <location>
        <begin position="258"/>
        <end position="279"/>
    </location>
</feature>
<reference evidence="9" key="1">
    <citation type="submission" date="2020-09" db="EMBL/GenBank/DDBJ databases">
        <title>A novel bacterium of genus Paenibacillus, isolated from South China Sea.</title>
        <authorList>
            <person name="Huang H."/>
            <person name="Mo K."/>
            <person name="Hu Y."/>
        </authorList>
    </citation>
    <scope>NUCLEOTIDE SEQUENCE</scope>
    <source>
        <strain evidence="9">IB182496</strain>
    </source>
</reference>
<keyword evidence="6 7" id="KW-0472">Membrane</keyword>
<dbReference type="EMBL" id="JACXIZ010000032">
    <property type="protein sequence ID" value="MBD2847091.1"/>
    <property type="molecule type" value="Genomic_DNA"/>
</dbReference>
<name>A0A927BUJ4_9BACL</name>
<keyword evidence="5 7" id="KW-1133">Transmembrane helix</keyword>
<feature type="transmembrane region" description="Helical" evidence="7">
    <location>
        <begin position="12"/>
        <end position="31"/>
    </location>
</feature>
<evidence type="ECO:0000313" key="10">
    <source>
        <dbReference type="Proteomes" id="UP000621560"/>
    </source>
</evidence>
<comment type="caution">
    <text evidence="9">The sequence shown here is derived from an EMBL/GenBank/DDBJ whole genome shotgun (WGS) entry which is preliminary data.</text>
</comment>
<dbReference type="RefSeq" id="WP_190920083.1">
    <property type="nucleotide sequence ID" value="NZ_JACXIZ010000032.1"/>
</dbReference>
<evidence type="ECO:0000256" key="5">
    <source>
        <dbReference type="ARBA" id="ARBA00022989"/>
    </source>
</evidence>
<feature type="domain" description="ABC transmembrane type-1" evidence="8">
    <location>
        <begin position="74"/>
        <end position="275"/>
    </location>
</feature>
<evidence type="ECO:0000313" key="9">
    <source>
        <dbReference type="EMBL" id="MBD2847091.1"/>
    </source>
</evidence>
<evidence type="ECO:0000259" key="8">
    <source>
        <dbReference type="PROSITE" id="PS50928"/>
    </source>
</evidence>
<dbReference type="PROSITE" id="PS50928">
    <property type="entry name" value="ABC_TM1"/>
    <property type="match status" value="1"/>
</dbReference>
<keyword evidence="3" id="KW-1003">Cell membrane</keyword>
<dbReference type="CDD" id="cd06261">
    <property type="entry name" value="TM_PBP2"/>
    <property type="match status" value="1"/>
</dbReference>
<proteinExistence type="inferred from homology"/>
<evidence type="ECO:0000256" key="6">
    <source>
        <dbReference type="ARBA" id="ARBA00023136"/>
    </source>
</evidence>
<gene>
    <name evidence="9" type="ORF">IDH44_17980</name>
</gene>